<feature type="transmembrane region" description="Helical" evidence="4">
    <location>
        <begin position="230"/>
        <end position="253"/>
    </location>
</feature>
<dbReference type="GO" id="GO:0022857">
    <property type="term" value="F:transmembrane transporter activity"/>
    <property type="evidence" value="ECO:0007669"/>
    <property type="project" value="InterPro"/>
</dbReference>
<keyword evidence="2 4" id="KW-1133">Transmembrane helix</keyword>
<feature type="transmembrane region" description="Helical" evidence="4">
    <location>
        <begin position="320"/>
        <end position="341"/>
    </location>
</feature>
<feature type="transmembrane region" description="Helical" evidence="4">
    <location>
        <begin position="384"/>
        <end position="403"/>
    </location>
</feature>
<dbReference type="PANTHER" id="PTHR11360">
    <property type="entry name" value="MONOCARBOXYLATE TRANSPORTER"/>
    <property type="match status" value="1"/>
</dbReference>
<dbReference type="PANTHER" id="PTHR11360:SF284">
    <property type="entry name" value="EG:103B4.3 PROTEIN-RELATED"/>
    <property type="match status" value="1"/>
</dbReference>
<proteinExistence type="predicted"/>
<dbReference type="Gene3D" id="1.20.1250.20">
    <property type="entry name" value="MFS general substrate transporter like domains"/>
    <property type="match status" value="2"/>
</dbReference>
<dbReference type="InterPro" id="IPR050327">
    <property type="entry name" value="Proton-linked_MCT"/>
</dbReference>
<dbReference type="SUPFAM" id="SSF103473">
    <property type="entry name" value="MFS general substrate transporter"/>
    <property type="match status" value="1"/>
</dbReference>
<evidence type="ECO:0000256" key="4">
    <source>
        <dbReference type="SAM" id="Phobius"/>
    </source>
</evidence>
<dbReference type="RefSeq" id="WP_259962464.1">
    <property type="nucleotide sequence ID" value="NZ_JAOAMV010000005.1"/>
</dbReference>
<dbReference type="Pfam" id="PF07690">
    <property type="entry name" value="MFS_1"/>
    <property type="match status" value="1"/>
</dbReference>
<evidence type="ECO:0000256" key="2">
    <source>
        <dbReference type="ARBA" id="ARBA00022989"/>
    </source>
</evidence>
<keyword evidence="3 4" id="KW-0472">Membrane</keyword>
<dbReference type="InterPro" id="IPR020846">
    <property type="entry name" value="MFS_dom"/>
</dbReference>
<feature type="transmembrane region" description="Helical" evidence="4">
    <location>
        <begin position="181"/>
        <end position="200"/>
    </location>
</feature>
<protein>
    <submittedName>
        <fullName evidence="6">MFS transporter</fullName>
    </submittedName>
</protein>
<feature type="domain" description="Major facilitator superfamily (MFS) profile" evidence="5">
    <location>
        <begin position="22"/>
        <end position="408"/>
    </location>
</feature>
<gene>
    <name evidence="6" type="ORF">N0B51_11270</name>
</gene>
<organism evidence="6 7">
    <name type="scientific">Tsuneonella litorea</name>
    <dbReference type="NCBI Taxonomy" id="2976475"/>
    <lineage>
        <taxon>Bacteria</taxon>
        <taxon>Pseudomonadati</taxon>
        <taxon>Pseudomonadota</taxon>
        <taxon>Alphaproteobacteria</taxon>
        <taxon>Sphingomonadales</taxon>
        <taxon>Erythrobacteraceae</taxon>
        <taxon>Tsuneonella</taxon>
    </lineage>
</organism>
<evidence type="ECO:0000259" key="5">
    <source>
        <dbReference type="PROSITE" id="PS50850"/>
    </source>
</evidence>
<keyword evidence="1 4" id="KW-0812">Transmembrane</keyword>
<feature type="transmembrane region" description="Helical" evidence="4">
    <location>
        <begin position="21"/>
        <end position="41"/>
    </location>
</feature>
<feature type="transmembrane region" description="Helical" evidence="4">
    <location>
        <begin position="86"/>
        <end position="111"/>
    </location>
</feature>
<dbReference type="PROSITE" id="PS50850">
    <property type="entry name" value="MFS"/>
    <property type="match status" value="1"/>
</dbReference>
<feature type="transmembrane region" description="Helical" evidence="4">
    <location>
        <begin position="61"/>
        <end position="79"/>
    </location>
</feature>
<feature type="transmembrane region" description="Helical" evidence="4">
    <location>
        <begin position="295"/>
        <end position="314"/>
    </location>
</feature>
<reference evidence="6" key="1">
    <citation type="submission" date="2022-09" db="EMBL/GenBank/DDBJ databases">
        <title>The genome sequence of Tsuneonella sp. YG55.</title>
        <authorList>
            <person name="Liu Y."/>
        </authorList>
    </citation>
    <scope>NUCLEOTIDE SEQUENCE</scope>
    <source>
        <strain evidence="6">YG55</strain>
    </source>
</reference>
<accession>A0A9X2W2U1</accession>
<feature type="transmembrane region" description="Helical" evidence="4">
    <location>
        <begin position="353"/>
        <end position="372"/>
    </location>
</feature>
<feature type="transmembrane region" description="Helical" evidence="4">
    <location>
        <begin position="148"/>
        <end position="169"/>
    </location>
</feature>
<dbReference type="InterPro" id="IPR036259">
    <property type="entry name" value="MFS_trans_sf"/>
</dbReference>
<name>A0A9X2W2U1_9SPHN</name>
<evidence type="ECO:0000313" key="7">
    <source>
        <dbReference type="Proteomes" id="UP001142648"/>
    </source>
</evidence>
<sequence length="414" mass="43061">MSEPFAGRTGRAGWSEFANNKLLLVSAFIGLTTSMNAVMIYSLGSFIDPLNEQFGWDRSSISLAVSVLTLGVFLGGPIVGRLADRFGAAAVGALSLLAYGLIVLTMSLTLVSFASFLVAYFLIALAGVGSTPIVLLRPITAGFDVRRGIALGIALTGAGLAGTWVPIAVTEATAAFGWQAGYWVISACAIGAAPVVWFGFGPNERRFKASGTKASDEPGLTFFEARRTPAFWLATTLAFCMALGIGGLIVHLIPLFKDLGADARTAARFASVIGVASAVGRLVIGLALDRFPARLVTTLVLALGAFGVALLGLGGMATGALAVALIGLLLGAELDLLAYLASRRFGQKAFGAIYGWLYSMYSLGFGLSPFLIGLSRDRFGDYDVALLVSMGLLAAAALAAQGLRPARISDYPRP</sequence>
<dbReference type="AlphaFoldDB" id="A0A9X2W2U1"/>
<evidence type="ECO:0000256" key="1">
    <source>
        <dbReference type="ARBA" id="ARBA00022692"/>
    </source>
</evidence>
<dbReference type="Proteomes" id="UP001142648">
    <property type="component" value="Unassembled WGS sequence"/>
</dbReference>
<keyword evidence="7" id="KW-1185">Reference proteome</keyword>
<feature type="transmembrane region" description="Helical" evidence="4">
    <location>
        <begin position="117"/>
        <end position="136"/>
    </location>
</feature>
<comment type="caution">
    <text evidence="6">The sequence shown here is derived from an EMBL/GenBank/DDBJ whole genome shotgun (WGS) entry which is preliminary data.</text>
</comment>
<evidence type="ECO:0000256" key="3">
    <source>
        <dbReference type="ARBA" id="ARBA00023136"/>
    </source>
</evidence>
<dbReference type="EMBL" id="JAOAMV010000005">
    <property type="protein sequence ID" value="MCT2559558.1"/>
    <property type="molecule type" value="Genomic_DNA"/>
</dbReference>
<dbReference type="InterPro" id="IPR011701">
    <property type="entry name" value="MFS"/>
</dbReference>
<evidence type="ECO:0000313" key="6">
    <source>
        <dbReference type="EMBL" id="MCT2559558.1"/>
    </source>
</evidence>
<feature type="transmembrane region" description="Helical" evidence="4">
    <location>
        <begin position="265"/>
        <end position="288"/>
    </location>
</feature>